<evidence type="ECO:0000256" key="1">
    <source>
        <dbReference type="SAM" id="MobiDB-lite"/>
    </source>
</evidence>
<sequence length="73" mass="8555">MMMMNSIGLLRLPRQGSDDRSGKPCVICQQSCLRPQIQSEVHRRDQCWAVGMQGDERRRHYRRPLPGMHRHVA</sequence>
<gene>
    <name evidence="2" type="ORF">Cni_G23979</name>
</gene>
<reference evidence="2 3" key="1">
    <citation type="submission" date="2023-10" db="EMBL/GenBank/DDBJ databases">
        <title>Chromosome-scale genome assembly provides insights into flower coloration mechanisms of Canna indica.</title>
        <authorList>
            <person name="Li C."/>
        </authorList>
    </citation>
    <scope>NUCLEOTIDE SEQUENCE [LARGE SCALE GENOMIC DNA]</scope>
    <source>
        <tissue evidence="2">Flower</tissue>
    </source>
</reference>
<dbReference type="AlphaFoldDB" id="A0AAQ3KUG0"/>
<keyword evidence="3" id="KW-1185">Reference proteome</keyword>
<proteinExistence type="predicted"/>
<evidence type="ECO:0000313" key="3">
    <source>
        <dbReference type="Proteomes" id="UP001327560"/>
    </source>
</evidence>
<accession>A0AAQ3KUG0</accession>
<name>A0AAQ3KUG0_9LILI</name>
<organism evidence="2 3">
    <name type="scientific">Canna indica</name>
    <name type="common">Indian-shot</name>
    <dbReference type="NCBI Taxonomy" id="4628"/>
    <lineage>
        <taxon>Eukaryota</taxon>
        <taxon>Viridiplantae</taxon>
        <taxon>Streptophyta</taxon>
        <taxon>Embryophyta</taxon>
        <taxon>Tracheophyta</taxon>
        <taxon>Spermatophyta</taxon>
        <taxon>Magnoliopsida</taxon>
        <taxon>Liliopsida</taxon>
        <taxon>Zingiberales</taxon>
        <taxon>Cannaceae</taxon>
        <taxon>Canna</taxon>
    </lineage>
</organism>
<evidence type="ECO:0000313" key="2">
    <source>
        <dbReference type="EMBL" id="WOL15198.1"/>
    </source>
</evidence>
<dbReference type="Proteomes" id="UP001327560">
    <property type="component" value="Chromosome 7"/>
</dbReference>
<dbReference type="EMBL" id="CP136896">
    <property type="protein sequence ID" value="WOL15198.1"/>
    <property type="molecule type" value="Genomic_DNA"/>
</dbReference>
<protein>
    <submittedName>
        <fullName evidence="2">Uncharacterized protein</fullName>
    </submittedName>
</protein>
<feature type="region of interest" description="Disordered" evidence="1">
    <location>
        <begin position="1"/>
        <end position="21"/>
    </location>
</feature>